<dbReference type="Gene3D" id="1.10.1200.210">
    <property type="entry name" value="Chaperonin-like RbcX"/>
    <property type="match status" value="1"/>
</dbReference>
<dbReference type="Pfam" id="PF02341">
    <property type="entry name" value="RbcX"/>
    <property type="match status" value="1"/>
</dbReference>
<dbReference type="AlphaFoldDB" id="A0AAD5DZA0"/>
<keyword evidence="1" id="KW-0602">Photosynthesis</keyword>
<evidence type="ECO:0000256" key="3">
    <source>
        <dbReference type="ARBA" id="ARBA00023300"/>
    </source>
</evidence>
<comment type="caution">
    <text evidence="5">The sequence shown here is derived from an EMBL/GenBank/DDBJ whole genome shotgun (WGS) entry which is preliminary data.</text>
</comment>
<evidence type="ECO:0000256" key="2">
    <source>
        <dbReference type="ARBA" id="ARBA00023186"/>
    </source>
</evidence>
<dbReference type="EMBL" id="JADXDR010000022">
    <property type="protein sequence ID" value="KAI7844995.1"/>
    <property type="molecule type" value="Genomic_DNA"/>
</dbReference>
<dbReference type="GO" id="GO:0015979">
    <property type="term" value="P:photosynthesis"/>
    <property type="evidence" value="ECO:0007669"/>
    <property type="project" value="UniProtKB-KW"/>
</dbReference>
<dbReference type="InterPro" id="IPR003435">
    <property type="entry name" value="Chaperonin_RcbX"/>
</dbReference>
<accession>A0AAD5DZA0</accession>
<keyword evidence="2" id="KW-0143">Chaperone</keyword>
<organism evidence="5 6">
    <name type="scientific">Chlorella ohadii</name>
    <dbReference type="NCBI Taxonomy" id="2649997"/>
    <lineage>
        <taxon>Eukaryota</taxon>
        <taxon>Viridiplantae</taxon>
        <taxon>Chlorophyta</taxon>
        <taxon>core chlorophytes</taxon>
        <taxon>Trebouxiophyceae</taxon>
        <taxon>Chlorellales</taxon>
        <taxon>Chlorellaceae</taxon>
        <taxon>Chlorella clade</taxon>
        <taxon>Chlorella</taxon>
    </lineage>
</organism>
<feature type="region of interest" description="Disordered" evidence="4">
    <location>
        <begin position="191"/>
        <end position="210"/>
    </location>
</feature>
<protein>
    <submittedName>
        <fullName evidence="5">Uncharacterized protein</fullName>
    </submittedName>
</protein>
<gene>
    <name evidence="5" type="ORF">COHA_001361</name>
</gene>
<dbReference type="InterPro" id="IPR038052">
    <property type="entry name" value="Chaperonin_RbcX_sf"/>
</dbReference>
<dbReference type="SUPFAM" id="SSF158615">
    <property type="entry name" value="RbcX-like"/>
    <property type="match status" value="1"/>
</dbReference>
<name>A0AAD5DZA0_9CHLO</name>
<evidence type="ECO:0000313" key="5">
    <source>
        <dbReference type="EMBL" id="KAI7844995.1"/>
    </source>
</evidence>
<keyword evidence="6" id="KW-1185">Reference proteome</keyword>
<evidence type="ECO:0000313" key="6">
    <source>
        <dbReference type="Proteomes" id="UP001205105"/>
    </source>
</evidence>
<dbReference type="PANTHER" id="PTHR33791:SF1">
    <property type="entry name" value="RUBISCO CHAPERONE RBCX"/>
    <property type="match status" value="1"/>
</dbReference>
<dbReference type="GO" id="GO:0044183">
    <property type="term" value="F:protein folding chaperone"/>
    <property type="evidence" value="ECO:0007669"/>
    <property type="project" value="InterPro"/>
</dbReference>
<proteinExistence type="predicted"/>
<sequence length="210" mass="23571">MSRALAPLALSATPLGHARRCLGSTAPLAAAQRLPARSRPGARLCVRANELNKWADRSNYDEGGEHDDWSSYDRETANLVLRVLTSKAAQRLLTQLGELDGYKQQWLHNYLAAHPPSEGNKFLAELMRQPNSEVHDASTDTVHKIEPANLAHRIIEIRAAMSQSMLKFPKFMELENTEVLRAHLRSSTFVSGSSEPGYKERRGYKGLRRR</sequence>
<dbReference type="GO" id="GO:0015977">
    <property type="term" value="P:carbon fixation"/>
    <property type="evidence" value="ECO:0007669"/>
    <property type="project" value="UniProtKB-KW"/>
</dbReference>
<evidence type="ECO:0000256" key="1">
    <source>
        <dbReference type="ARBA" id="ARBA00022531"/>
    </source>
</evidence>
<evidence type="ECO:0000256" key="4">
    <source>
        <dbReference type="SAM" id="MobiDB-lite"/>
    </source>
</evidence>
<dbReference type="GO" id="GO:0110102">
    <property type="term" value="P:ribulose bisphosphate carboxylase complex assembly"/>
    <property type="evidence" value="ECO:0007669"/>
    <property type="project" value="InterPro"/>
</dbReference>
<reference evidence="5" key="1">
    <citation type="submission" date="2020-11" db="EMBL/GenBank/DDBJ databases">
        <title>Chlorella ohadii genome sequencing and assembly.</title>
        <authorList>
            <person name="Murik O."/>
            <person name="Treves H."/>
            <person name="Kedem I."/>
            <person name="Shotland Y."/>
            <person name="Kaplan A."/>
        </authorList>
    </citation>
    <scope>NUCLEOTIDE SEQUENCE</scope>
    <source>
        <strain evidence="5">1</strain>
    </source>
</reference>
<keyword evidence="3" id="KW-0120">Carbon dioxide fixation</keyword>
<dbReference type="PANTHER" id="PTHR33791">
    <property type="entry name" value="CHAPERONIN-LIKE RBCX PROTEIN 1, CHLOROPLASTIC"/>
    <property type="match status" value="1"/>
</dbReference>
<dbReference type="Proteomes" id="UP001205105">
    <property type="component" value="Unassembled WGS sequence"/>
</dbReference>